<dbReference type="InterPro" id="IPR014848">
    <property type="entry name" value="Rgp1"/>
</dbReference>
<dbReference type="PANTHER" id="PTHR12507">
    <property type="entry name" value="REDUCED GROWTH PHENOTYPE 1 RGP1, YEAST -RELATED"/>
    <property type="match status" value="1"/>
</dbReference>
<proteinExistence type="predicted"/>
<evidence type="ECO:0000313" key="2">
    <source>
        <dbReference type="EMBL" id="CAF9943237.1"/>
    </source>
</evidence>
<organism evidence="2 3">
    <name type="scientific">Alectoria fallacina</name>
    <dbReference type="NCBI Taxonomy" id="1903189"/>
    <lineage>
        <taxon>Eukaryota</taxon>
        <taxon>Fungi</taxon>
        <taxon>Dikarya</taxon>
        <taxon>Ascomycota</taxon>
        <taxon>Pezizomycotina</taxon>
        <taxon>Lecanoromycetes</taxon>
        <taxon>OSLEUM clade</taxon>
        <taxon>Lecanoromycetidae</taxon>
        <taxon>Lecanorales</taxon>
        <taxon>Lecanorineae</taxon>
        <taxon>Parmeliaceae</taxon>
        <taxon>Alectoria</taxon>
    </lineage>
</organism>
<sequence length="630" mass="67842">MPPPLFRASTSYAEQRLSLPSIPHPKYQIVSGVGLASAVTGTRNCSSYPSFRFPHVSAPTSEVSEQTPQISNEPSPGSLRRAISPRSQDVGNGLDQVNPATRILSPSSINGTPRSSGEFYSLSNNSTETLASEYIPRENSRLVHRPAHSRQASYLTPAKASKPEVLMMGYGQITGSFTLDGSLVNQGSFEEVKRKGIVGGQGGGGVVRNKSTKRKSGLLGSIGWGNIGGSLGGLLGGTELSSIKETNDSAGAKLIPILSTPQSILFVDLRLGPGESKSYNYSHPLPKGIPPSYRGRAMKVSYNLVVGTQRVANIQQHQVQRAVIPFRILPSVNSQGEILGYDLMSPHTILQNSASISSIDNAQKAGAILGDPSQRKASKSSPTEFLSYVEKVLSTPHLESGLGLSSPTEIDSRSHTPMSEEPSSMRESIDLTILRSNVATSSNRSANRFEIKRSGERVAAILLARPAYRLGEAVPVAIDFEESDVSCYSLHATLETSEMIDPAIALRSIASIQRVTRRIYASQFESTISARKVLFSPMIPTASTPEFITSGINLEWKLRFEFVTSRVGDTEEPEEGIDGLMEEVARDERGSVQAALQGLPCETFDVTVPLRVYGATAKFDEKTEAGDFPI</sequence>
<feature type="region of interest" description="Disordered" evidence="1">
    <location>
        <begin position="58"/>
        <end position="116"/>
    </location>
</feature>
<keyword evidence="3" id="KW-1185">Reference proteome</keyword>
<evidence type="ECO:0000313" key="3">
    <source>
        <dbReference type="Proteomes" id="UP000664203"/>
    </source>
</evidence>
<dbReference type="Pfam" id="PF08737">
    <property type="entry name" value="Rgp1"/>
    <property type="match status" value="1"/>
</dbReference>
<protein>
    <recommendedName>
        <fullName evidence="4">Rgp1-domain-containing protein</fullName>
    </recommendedName>
</protein>
<comment type="caution">
    <text evidence="2">The sequence shown here is derived from an EMBL/GenBank/DDBJ whole genome shotgun (WGS) entry which is preliminary data.</text>
</comment>
<evidence type="ECO:0008006" key="4">
    <source>
        <dbReference type="Google" id="ProtNLM"/>
    </source>
</evidence>
<evidence type="ECO:0000256" key="1">
    <source>
        <dbReference type="SAM" id="MobiDB-lite"/>
    </source>
</evidence>
<name>A0A8H3J9F1_9LECA</name>
<accession>A0A8H3J9F1</accession>
<feature type="compositionally biased region" description="Polar residues" evidence="1">
    <location>
        <begin position="58"/>
        <end position="75"/>
    </location>
</feature>
<dbReference type="EMBL" id="CAJPDR010000935">
    <property type="protein sequence ID" value="CAF9943237.1"/>
    <property type="molecule type" value="Genomic_DNA"/>
</dbReference>
<reference evidence="2" key="1">
    <citation type="submission" date="2021-03" db="EMBL/GenBank/DDBJ databases">
        <authorList>
            <person name="Tagirdzhanova G."/>
        </authorList>
    </citation>
    <scope>NUCLEOTIDE SEQUENCE</scope>
</reference>
<dbReference type="OrthoDB" id="1918at2759"/>
<dbReference type="Proteomes" id="UP000664203">
    <property type="component" value="Unassembled WGS sequence"/>
</dbReference>
<feature type="region of interest" description="Disordered" evidence="1">
    <location>
        <begin position="399"/>
        <end position="427"/>
    </location>
</feature>
<dbReference type="AlphaFoldDB" id="A0A8H3J9F1"/>
<gene>
    <name evidence="2" type="ORF">ALECFALPRED_010896</name>
</gene>
<feature type="compositionally biased region" description="Polar residues" evidence="1">
    <location>
        <begin position="104"/>
        <end position="115"/>
    </location>
</feature>